<protein>
    <submittedName>
        <fullName evidence="2">Uncharacterized protein</fullName>
    </submittedName>
</protein>
<dbReference type="EMBL" id="BAABME010000654">
    <property type="protein sequence ID" value="GAA0144495.1"/>
    <property type="molecule type" value="Genomic_DNA"/>
</dbReference>
<feature type="region of interest" description="Disordered" evidence="1">
    <location>
        <begin position="1"/>
        <end position="22"/>
    </location>
</feature>
<evidence type="ECO:0000313" key="2">
    <source>
        <dbReference type="EMBL" id="GAA0144495.1"/>
    </source>
</evidence>
<name>A0AAV3NYU4_LITER</name>
<dbReference type="Proteomes" id="UP001454036">
    <property type="component" value="Unassembled WGS sequence"/>
</dbReference>
<dbReference type="AlphaFoldDB" id="A0AAV3NYU4"/>
<sequence length="265" mass="29669">MSWQRSSKVAIRPQSVHEAAAPAHSPNIVAALHRQVEALSAGEPQEGADTRGDSEVQLDEKDLKKVFWIGTTLGTKHETMLIQVLREYWDIFASISEARGRGCLAALPDCFGVSSKQRSHTGGGEARKLKPYFEAQQVEVITDQSLRQILENPRRSGRIVKWPIELSELDLRYKAWTSIKAQALADFVVECTHGPTDEALGLVKLVEATEQRPPGTTWPVKLESPWEGSYLVRRVVGPVTYELETLDGRQVPRSLNACHLRKYYV</sequence>
<keyword evidence="3" id="KW-1185">Reference proteome</keyword>
<accession>A0AAV3NYU4</accession>
<organism evidence="2 3">
    <name type="scientific">Lithospermum erythrorhizon</name>
    <name type="common">Purple gromwell</name>
    <name type="synonym">Lithospermum officinale var. erythrorhizon</name>
    <dbReference type="NCBI Taxonomy" id="34254"/>
    <lineage>
        <taxon>Eukaryota</taxon>
        <taxon>Viridiplantae</taxon>
        <taxon>Streptophyta</taxon>
        <taxon>Embryophyta</taxon>
        <taxon>Tracheophyta</taxon>
        <taxon>Spermatophyta</taxon>
        <taxon>Magnoliopsida</taxon>
        <taxon>eudicotyledons</taxon>
        <taxon>Gunneridae</taxon>
        <taxon>Pentapetalae</taxon>
        <taxon>asterids</taxon>
        <taxon>lamiids</taxon>
        <taxon>Boraginales</taxon>
        <taxon>Boraginaceae</taxon>
        <taxon>Boraginoideae</taxon>
        <taxon>Lithospermeae</taxon>
        <taxon>Lithospermum</taxon>
    </lineage>
</organism>
<proteinExistence type="predicted"/>
<evidence type="ECO:0000256" key="1">
    <source>
        <dbReference type="SAM" id="MobiDB-lite"/>
    </source>
</evidence>
<comment type="caution">
    <text evidence="2">The sequence shown here is derived from an EMBL/GenBank/DDBJ whole genome shotgun (WGS) entry which is preliminary data.</text>
</comment>
<gene>
    <name evidence="2" type="ORF">LIER_04927</name>
</gene>
<dbReference type="PANTHER" id="PTHR48475:SF2">
    <property type="entry name" value="RIBONUCLEASE H"/>
    <property type="match status" value="1"/>
</dbReference>
<reference evidence="2 3" key="1">
    <citation type="submission" date="2024-01" db="EMBL/GenBank/DDBJ databases">
        <title>The complete chloroplast genome sequence of Lithospermum erythrorhizon: insights into the phylogenetic relationship among Boraginaceae species and the maternal lineages of purple gromwells.</title>
        <authorList>
            <person name="Okada T."/>
            <person name="Watanabe K."/>
        </authorList>
    </citation>
    <scope>NUCLEOTIDE SEQUENCE [LARGE SCALE GENOMIC DNA]</scope>
</reference>
<dbReference type="PANTHER" id="PTHR48475">
    <property type="entry name" value="RIBONUCLEASE H"/>
    <property type="match status" value="1"/>
</dbReference>
<evidence type="ECO:0000313" key="3">
    <source>
        <dbReference type="Proteomes" id="UP001454036"/>
    </source>
</evidence>